<evidence type="ECO:0000256" key="1">
    <source>
        <dbReference type="SAM" id="MobiDB-lite"/>
    </source>
</evidence>
<feature type="region of interest" description="Disordered" evidence="1">
    <location>
        <begin position="1005"/>
        <end position="1046"/>
    </location>
</feature>
<accession>A0A0F7V1B5</accession>
<name>A0A0F7V1B5_TOXGV</name>
<feature type="region of interest" description="Disordered" evidence="1">
    <location>
        <begin position="307"/>
        <end position="329"/>
    </location>
</feature>
<proteinExistence type="predicted"/>
<reference evidence="2" key="1">
    <citation type="journal article" date="2015" name="PLoS ONE">
        <title>Comprehensive Evaluation of Toxoplasma gondii VEG and Neospora caninum LIV Genomes with Tachyzoite Stage Transcriptome and Proteome Defines Novel Transcript Features.</title>
        <authorList>
            <person name="Ramaprasad A."/>
            <person name="Mourier T."/>
            <person name="Naeem R."/>
            <person name="Malas T.B."/>
            <person name="Moussa E."/>
            <person name="Panigrahi A."/>
            <person name="Vermont S.J."/>
            <person name="Otto T.D."/>
            <person name="Wastling J."/>
            <person name="Pain A."/>
        </authorList>
    </citation>
    <scope>NUCLEOTIDE SEQUENCE</scope>
    <source>
        <strain evidence="2">VEG</strain>
    </source>
</reference>
<feature type="compositionally biased region" description="Low complexity" evidence="1">
    <location>
        <begin position="275"/>
        <end position="284"/>
    </location>
</feature>
<sequence>MHTFVVRHPSRIRSKGYFSPQWRLAPRSPMSHTEVPLESPFSSRDKTTMNLVSAGFSGWQGVRGRTPCCSESGGGRCKSHSDERHLDSLELSITFCRHGGRFSPKNRKVFSRPRSSESLENPVSTDLYCNRRRTWGYGLLTMVLLCSVARLVSASGYDYPPLTYQAQDEVPSTENKFFTDAEETTHYWGAKNHRLVMSFIPLRRGYMGSRFKLRALIKVRQIKLELPRTESSYWPSDSDIEGTDPLSRRRRLQEQVEGGEGAFARSSSALPVQTSPLQPSSSRPHQPPSTHPLWSAFPEKLAAPKVVRHPPGTHRASTSASPPLHPHPERRLGACEPLPPNTEQIVRQIFQKNGVSTEGILETKRAEAVRVAKPFSGALVANEDEGSEIFDQDLELPPELLPPFSTDCPHDTACGAEYCALFNCKDEARKSNAAISSADQIHQVRPELKLRRFCGSHPRRSNWLCTLTLLLLQRLCRRNEPNGTLSTETLRWIRGCVPDGTCETVDSSGYFSYCELAYETLQENERPARKLVLSGITRDIPPSPFTLKFSGLYPPSTNLTNAVPLWYIQIASGYPKTLKEKEDQATLDDTYQKIIHDLYAADECIGWTFRPFIDKRLRESKPKISHQSFFYTLPLGLLPTIVRGSPSDGYPFFLNLTFGVNTFATGATVNFTFPHVLFSGEGASATDRYDPFLREFLVIPPPELVSTEVEGRTSVRIPDIRLRRQTPLSFYLTVPALAAYGKLSPVWSEPTGTEEYLAKHGWGLVVKDKRNKQLLSTFSFPAPVYNRRMIGGVIGPEFQSWDKANGLEMALIRLYFGANLPLTRIRILISVMSNPLDAVDGAVMNRKDANICTAVLRGPDAPLIVQVSCPSRTQEIYQIDVSMQNGERRFPVGWYVAGVVPQQTPADISWFKVRVYDSEQKLLYDTTLLSDRMQRVVQQEPCINRLSIQRIKHPFTGYTSQLKLTFQLFNCYSPSQPLRPLPQQVEPLEARVPEKDDWPKKEYFSSVNITRPNRDEQRATQRAPLRQAMGSHSGNRESSSCSPTKCPAEDLRSLLTDLNQLDPPHNINLLKQPDLLPSSPTLAAASVYYNFPTAEQAGLARPPSTRRDAPAHRNPMSLHISKKNAAENPQESPGSVETQIRIHVHIVVDEGTLSEEAVNAFKRFVARKILNRKTGTLCQNSKGIFCYIYSWTADKTAVSWDTQATLPVPDFTDESIPSDSGAWDVFDQLRTLISHATMVPCNGKAARMNWVILFTHYISAMNYELEVTATNPATYTLHDRTAEPLHAVVIGWNPDPPEKGKSLQDRLEALPFSDTRRVFVGAMQDIRMSNLIEDPVFMTFLFPEATQYLAGHVGALQHLEEVLFLIQEEYAESFVSLDICRHPLPPDGHKFGAYVSRRATNSEELIRPIELLYNGIVFDRLNWTISPAEVGVYTAAKLSWQFEMACEGELATQETR</sequence>
<evidence type="ECO:0000313" key="2">
    <source>
        <dbReference type="EMBL" id="CEL76295.1"/>
    </source>
</evidence>
<organism evidence="2">
    <name type="scientific">Toxoplasma gondii (strain ATCC 50861 / VEG)</name>
    <dbReference type="NCBI Taxonomy" id="432359"/>
    <lineage>
        <taxon>Eukaryota</taxon>
        <taxon>Sar</taxon>
        <taxon>Alveolata</taxon>
        <taxon>Apicomplexa</taxon>
        <taxon>Conoidasida</taxon>
        <taxon>Coccidia</taxon>
        <taxon>Eucoccidiorida</taxon>
        <taxon>Eimeriorina</taxon>
        <taxon>Sarcocystidae</taxon>
        <taxon>Toxoplasma</taxon>
    </lineage>
</organism>
<gene>
    <name evidence="2" type="ORF">BN1205_108040</name>
</gene>
<feature type="region of interest" description="Disordered" evidence="1">
    <location>
        <begin position="231"/>
        <end position="295"/>
    </location>
</feature>
<feature type="compositionally biased region" description="Polar residues" evidence="1">
    <location>
        <begin position="265"/>
        <end position="274"/>
    </location>
</feature>
<feature type="compositionally biased region" description="Polar residues" evidence="1">
    <location>
        <begin position="1030"/>
        <end position="1043"/>
    </location>
</feature>
<protein>
    <submittedName>
        <fullName evidence="2">Uncharacterized protein</fullName>
    </submittedName>
</protein>
<dbReference type="EMBL" id="LN714499">
    <property type="protein sequence ID" value="CEL76295.1"/>
    <property type="molecule type" value="Genomic_DNA"/>
</dbReference>